<feature type="domain" description="Two component regulator three Y" evidence="4">
    <location>
        <begin position="678"/>
        <end position="725"/>
    </location>
</feature>
<dbReference type="InterPro" id="IPR015943">
    <property type="entry name" value="WD40/YVTN_repeat-like_dom_sf"/>
</dbReference>
<dbReference type="InterPro" id="IPR013783">
    <property type="entry name" value="Ig-like_fold"/>
</dbReference>
<evidence type="ECO:0000313" key="5">
    <source>
        <dbReference type="EMBL" id="HIZ01558.1"/>
    </source>
</evidence>
<evidence type="ECO:0000259" key="4">
    <source>
        <dbReference type="Pfam" id="PF07495"/>
    </source>
</evidence>
<dbReference type="GO" id="GO:0006355">
    <property type="term" value="P:regulation of DNA-templated transcription"/>
    <property type="evidence" value="ECO:0007669"/>
    <property type="project" value="InterPro"/>
</dbReference>
<name>A0A9D2A3F3_9BACE</name>
<evidence type="ECO:0000313" key="6">
    <source>
        <dbReference type="Proteomes" id="UP000824023"/>
    </source>
</evidence>
<dbReference type="Gene3D" id="2.60.40.10">
    <property type="entry name" value="Immunoglobulins"/>
    <property type="match status" value="1"/>
</dbReference>
<dbReference type="SUPFAM" id="SSF46894">
    <property type="entry name" value="C-terminal effector domain of the bipartite response regulators"/>
    <property type="match status" value="1"/>
</dbReference>
<dbReference type="AlphaFoldDB" id="A0A9D2A3F3"/>
<sequence length="947" mass="108796">MTGKRGYVSLLLLFLWSGLLQAASVSFAPVVRNFSVSDYHARIQNWAVAQDADGVMYIGNSKGMLEYDGNTWTLHELPTKEIVRSIYVADDGRIYVGSYEEFGYFERTSPEGLTYHSLKSELGEFKFHNDEIWSILPAGNKIIFQSFCSFFFYDGHRVWGEYRGELPLNLFQVHDTLYTWLIDKGLFIYSDGLLKPLFSNQDIKSPVVGGLPYREGVLFFTVNAGIFYYHDGKLESWQTACDADLKRYSINRISMSQDSCYIVGTLSNGLYAINKSGGLQWKLNTDGGLLNNTVLGICCDSSNNVWAALDNGIAYVQNTLPISYYTPPYDKIGMVYDVLVHKDAMYIASNQGLYYWKDGKITLVPGLEEQAWFVDEYNGQVLCGHNKGTFLITQGKAHLLSSVTGALCMREITLNGHSYLLQGSYSPLCLFKQDHNGRWVFSHIVRGFSHMASNIETDHRGNIWVEHMRKGLFRLRISPDLKDLQEVRPYMKLGNVEDSHFTLFKVNGRVVFSNGEAFYTYEDVNDSIVPYDSMNEQLAELKDIQSVKHGTGNDYWFLNDRMAYLVECEMNQFHIRYRIPFALFEDQLLEERATISYDAPQGTAYLCLNNAVARIISKELPAHTPAPPQAVLSILRMEAKDEESGEEKLLAVGADNRVEGHLNTWTFTLRYPAYNNYAYKVRYRLQGFSEQWTEAGRKLSQSYARLPYGDYTFQAEVYDENGTLASVECPFVLLPPWYLSGWAIAGYILLGIVLLLCLQYTFYWAMKRKKDHAMEHQRILHQAELEKHEKKIVELEKERLETDLRTKSKELAGMVMTNIVHQEFLNQLKEEIQKQRLAPQFTRKSLDKLLSLVNNNIVSDEENWQVFQANFDRIHENFFRNLKQQYPSLTSGDLRVCALLRLNLPTKEIAKLLNLSIRGVDAARYRLRKKFNLAPEDSLTAFMINFK</sequence>
<dbReference type="Gene3D" id="1.10.10.10">
    <property type="entry name" value="Winged helix-like DNA-binding domain superfamily/Winged helix DNA-binding domain"/>
    <property type="match status" value="1"/>
</dbReference>
<feature type="chain" id="PRO_5039655452" description="Two component regulator three Y domain-containing protein" evidence="3">
    <location>
        <begin position="23"/>
        <end position="947"/>
    </location>
</feature>
<organism evidence="5 6">
    <name type="scientific">Candidatus Bacteroides merdipullorum</name>
    <dbReference type="NCBI Taxonomy" id="2838474"/>
    <lineage>
        <taxon>Bacteria</taxon>
        <taxon>Pseudomonadati</taxon>
        <taxon>Bacteroidota</taxon>
        <taxon>Bacteroidia</taxon>
        <taxon>Bacteroidales</taxon>
        <taxon>Bacteroidaceae</taxon>
        <taxon>Bacteroides</taxon>
    </lineage>
</organism>
<accession>A0A9D2A3F3</accession>
<proteinExistence type="predicted"/>
<reference evidence="5" key="1">
    <citation type="journal article" date="2021" name="PeerJ">
        <title>Extensive microbial diversity within the chicken gut microbiome revealed by metagenomics and culture.</title>
        <authorList>
            <person name="Gilroy R."/>
            <person name="Ravi A."/>
            <person name="Getino M."/>
            <person name="Pursley I."/>
            <person name="Horton D.L."/>
            <person name="Alikhan N.F."/>
            <person name="Baker D."/>
            <person name="Gharbi K."/>
            <person name="Hall N."/>
            <person name="Watson M."/>
            <person name="Adriaenssens E.M."/>
            <person name="Foster-Nyarko E."/>
            <person name="Jarju S."/>
            <person name="Secka A."/>
            <person name="Antonio M."/>
            <person name="Oren A."/>
            <person name="Chaudhuri R.R."/>
            <person name="La Ragione R."/>
            <person name="Hildebrand F."/>
            <person name="Pallen M.J."/>
        </authorList>
    </citation>
    <scope>NUCLEOTIDE SEQUENCE</scope>
    <source>
        <strain evidence="5">ChiHjej12B11-24981</strain>
    </source>
</reference>
<feature type="transmembrane region" description="Helical" evidence="2">
    <location>
        <begin position="737"/>
        <end position="765"/>
    </location>
</feature>
<evidence type="ECO:0000256" key="2">
    <source>
        <dbReference type="SAM" id="Phobius"/>
    </source>
</evidence>
<evidence type="ECO:0000256" key="1">
    <source>
        <dbReference type="SAM" id="Coils"/>
    </source>
</evidence>
<dbReference type="InterPro" id="IPR036388">
    <property type="entry name" value="WH-like_DNA-bd_sf"/>
</dbReference>
<dbReference type="EMBL" id="DXCK01000067">
    <property type="protein sequence ID" value="HIZ01558.1"/>
    <property type="molecule type" value="Genomic_DNA"/>
</dbReference>
<evidence type="ECO:0000256" key="3">
    <source>
        <dbReference type="SAM" id="SignalP"/>
    </source>
</evidence>
<keyword evidence="2" id="KW-0812">Transmembrane</keyword>
<feature type="signal peptide" evidence="3">
    <location>
        <begin position="1"/>
        <end position="22"/>
    </location>
</feature>
<dbReference type="InterPro" id="IPR011123">
    <property type="entry name" value="Y_Y_Y"/>
</dbReference>
<feature type="coiled-coil region" evidence="1">
    <location>
        <begin position="778"/>
        <end position="810"/>
    </location>
</feature>
<gene>
    <name evidence="5" type="ORF">H9819_04795</name>
</gene>
<dbReference type="Pfam" id="PF07495">
    <property type="entry name" value="Y_Y_Y"/>
    <property type="match status" value="1"/>
</dbReference>
<dbReference type="GO" id="GO:0003677">
    <property type="term" value="F:DNA binding"/>
    <property type="evidence" value="ECO:0007669"/>
    <property type="project" value="InterPro"/>
</dbReference>
<keyword evidence="1" id="KW-0175">Coiled coil</keyword>
<keyword evidence="2" id="KW-0472">Membrane</keyword>
<protein>
    <recommendedName>
        <fullName evidence="4">Two component regulator three Y domain-containing protein</fullName>
    </recommendedName>
</protein>
<dbReference type="Proteomes" id="UP000824023">
    <property type="component" value="Unassembled WGS sequence"/>
</dbReference>
<reference evidence="5" key="2">
    <citation type="submission" date="2021-04" db="EMBL/GenBank/DDBJ databases">
        <authorList>
            <person name="Gilroy R."/>
        </authorList>
    </citation>
    <scope>NUCLEOTIDE SEQUENCE</scope>
    <source>
        <strain evidence="5">ChiHjej12B11-24981</strain>
    </source>
</reference>
<dbReference type="Gene3D" id="2.130.10.10">
    <property type="entry name" value="YVTN repeat-like/Quinoprotein amine dehydrogenase"/>
    <property type="match status" value="2"/>
</dbReference>
<keyword evidence="3" id="KW-0732">Signal</keyword>
<dbReference type="InterPro" id="IPR016032">
    <property type="entry name" value="Sig_transdc_resp-reg_C-effctor"/>
</dbReference>
<comment type="caution">
    <text evidence="5">The sequence shown here is derived from an EMBL/GenBank/DDBJ whole genome shotgun (WGS) entry which is preliminary data.</text>
</comment>
<dbReference type="SUPFAM" id="SSF63829">
    <property type="entry name" value="Calcium-dependent phosphotriesterase"/>
    <property type="match status" value="1"/>
</dbReference>
<keyword evidence="2" id="KW-1133">Transmembrane helix</keyword>